<dbReference type="SUPFAM" id="SSF53300">
    <property type="entry name" value="vWA-like"/>
    <property type="match status" value="1"/>
</dbReference>
<dbReference type="InterPro" id="IPR002035">
    <property type="entry name" value="VWF_A"/>
</dbReference>
<sequence>MNLLTPSFLWAFLALIPLGAVYFMKTKPRKRVTNALFLWQKILEEKSSHFAFKKMRNLWSLLLMLLVFALAAFSLTNPQWGEKQQTHDLLIIIDTSVSMRATQDGQSRFDIARDKVADWLKSVEGGSRVAIASIDKDLKYHCNLSSNTHELQAALKQLEPSQFPLSPQSLSELSMLEKSSDGTRGCRIILLSDLANPTDQMPDQIELVSIGEPTSDNIGITSVDMAPLPGQRAKLFFTLYSNAEEETELELELIEKSSGRIAKLITVNIPAKETLSEVIEIDDAQAGLWVLELRHDDSFTEDNRVVLGLSQPKAIGVSIAAANQYFYSRCINAFSAADNLLEILPEGKAEVHITESTALEKQGATLIFAPQEASPYWISATDEIEHVVVEKVVKNHPLTQHLKIDNLTFSGARNLTAPEGAIVILQDISGSPLLYEISDAGQKVVVANFQPSRDNFYLSPWFPIMVHNAARYLAGREADLPSVVRNGSTVRVPSQTADVIQHFHATDPENNIEVELPTMHSLQSIGGYSYDTPSQSWFTGAAVLSEAESGAQAGTTKHLTHGQPSSGWPIAWWVLLAAAAIALTEEALYHRRKVG</sequence>
<dbReference type="Pfam" id="PF13519">
    <property type="entry name" value="VWA_2"/>
    <property type="match status" value="1"/>
</dbReference>
<feature type="transmembrane region" description="Helical" evidence="1">
    <location>
        <begin position="6"/>
        <end position="24"/>
    </location>
</feature>
<dbReference type="OrthoDB" id="181253at2"/>
<feature type="domain" description="Aerotolerance regulator N-terminal" evidence="2">
    <location>
        <begin position="1"/>
        <end position="78"/>
    </location>
</feature>
<keyword evidence="1" id="KW-0472">Membrane</keyword>
<evidence type="ECO:0000313" key="4">
    <source>
        <dbReference type="EMBL" id="PQJ29763.1"/>
    </source>
</evidence>
<evidence type="ECO:0008006" key="6">
    <source>
        <dbReference type="Google" id="ProtNLM"/>
    </source>
</evidence>
<evidence type="ECO:0000313" key="5">
    <source>
        <dbReference type="Proteomes" id="UP000239907"/>
    </source>
</evidence>
<dbReference type="AlphaFoldDB" id="A0A2S7U6B9"/>
<gene>
    <name evidence="4" type="ORF">BSZ32_15600</name>
</gene>
<reference evidence="4 5" key="1">
    <citation type="submission" date="2016-12" db="EMBL/GenBank/DDBJ databases">
        <title>Study of bacterial adaptation to deep sea.</title>
        <authorList>
            <person name="Song J."/>
            <person name="Yoshizawa S."/>
            <person name="Kogure K."/>
        </authorList>
    </citation>
    <scope>NUCLEOTIDE SEQUENCE [LARGE SCALE GENOMIC DNA]</scope>
    <source>
        <strain evidence="4 5">SAORIC-165</strain>
    </source>
</reference>
<evidence type="ECO:0000259" key="3">
    <source>
        <dbReference type="Pfam" id="PF13519"/>
    </source>
</evidence>
<keyword evidence="5" id="KW-1185">Reference proteome</keyword>
<comment type="caution">
    <text evidence="4">The sequence shown here is derived from an EMBL/GenBank/DDBJ whole genome shotgun (WGS) entry which is preliminary data.</text>
</comment>
<protein>
    <recommendedName>
        <fullName evidence="6">VWFA domain-containing protein</fullName>
    </recommendedName>
</protein>
<keyword evidence="1" id="KW-0812">Transmembrane</keyword>
<feature type="domain" description="VWFA" evidence="3">
    <location>
        <begin position="89"/>
        <end position="193"/>
    </location>
</feature>
<organism evidence="4 5">
    <name type="scientific">Rubritalea profundi</name>
    <dbReference type="NCBI Taxonomy" id="1658618"/>
    <lineage>
        <taxon>Bacteria</taxon>
        <taxon>Pseudomonadati</taxon>
        <taxon>Verrucomicrobiota</taxon>
        <taxon>Verrucomicrobiia</taxon>
        <taxon>Verrucomicrobiales</taxon>
        <taxon>Rubritaleaceae</taxon>
        <taxon>Rubritalea</taxon>
    </lineage>
</organism>
<keyword evidence="1" id="KW-1133">Transmembrane helix</keyword>
<evidence type="ECO:0000259" key="2">
    <source>
        <dbReference type="Pfam" id="PF07584"/>
    </source>
</evidence>
<dbReference type="RefSeq" id="WP_105044279.1">
    <property type="nucleotide sequence ID" value="NZ_MQWA01000001.1"/>
</dbReference>
<dbReference type="PANTHER" id="PTHR37464:SF1">
    <property type="entry name" value="BLL2463 PROTEIN"/>
    <property type="match status" value="1"/>
</dbReference>
<dbReference type="Pfam" id="PF07584">
    <property type="entry name" value="BatA"/>
    <property type="match status" value="1"/>
</dbReference>
<feature type="transmembrane region" description="Helical" evidence="1">
    <location>
        <begin position="58"/>
        <end position="76"/>
    </location>
</feature>
<dbReference type="InterPro" id="IPR024163">
    <property type="entry name" value="Aerotolerance_reg_N"/>
</dbReference>
<evidence type="ECO:0000256" key="1">
    <source>
        <dbReference type="SAM" id="Phobius"/>
    </source>
</evidence>
<dbReference type="InterPro" id="IPR036465">
    <property type="entry name" value="vWFA_dom_sf"/>
</dbReference>
<dbReference type="Proteomes" id="UP000239907">
    <property type="component" value="Unassembled WGS sequence"/>
</dbReference>
<dbReference type="PANTHER" id="PTHR37464">
    <property type="entry name" value="BLL2463 PROTEIN"/>
    <property type="match status" value="1"/>
</dbReference>
<accession>A0A2S7U6B9</accession>
<dbReference type="EMBL" id="MQWA01000001">
    <property type="protein sequence ID" value="PQJ29763.1"/>
    <property type="molecule type" value="Genomic_DNA"/>
</dbReference>
<name>A0A2S7U6B9_9BACT</name>
<proteinExistence type="predicted"/>
<dbReference type="Gene3D" id="3.40.50.410">
    <property type="entry name" value="von Willebrand factor, type A domain"/>
    <property type="match status" value="1"/>
</dbReference>